<evidence type="ECO:0000256" key="7">
    <source>
        <dbReference type="ARBA" id="ARBA00022729"/>
    </source>
</evidence>
<sequence length="266" mass="29154">MNFTQKSFAIFLAVFILMAMHVKIALADYVIGADDALRIAVYGYEDLKTETRVSTDGRISFPLVGEVSVAGKTTFEVEHELAGLLKSGGFILDPQVTVAVTEFKSQQVSVLGQVHKPGRYGLEAANTLVDVIAMAGGITDLGDEKAIVAHRNASSITKQEINLREILESPKKTDLLPVQQGDIIYIPKAPMFYIYGEVQRSGSYRIEPKLTVAQAISLGGGLTARGTERDIIIKRTTEKVGVQNIDVKLTDLVQKNDVIVIDERWF</sequence>
<evidence type="ECO:0000256" key="8">
    <source>
        <dbReference type="ARBA" id="ARBA00023047"/>
    </source>
</evidence>
<keyword evidence="19" id="KW-1185">Reference proteome</keyword>
<dbReference type="GO" id="GO:0006811">
    <property type="term" value="P:monoatomic ion transport"/>
    <property type="evidence" value="ECO:0007669"/>
    <property type="project" value="UniProtKB-KW"/>
</dbReference>
<evidence type="ECO:0000313" key="18">
    <source>
        <dbReference type="EMBL" id="SJM91347.1"/>
    </source>
</evidence>
<evidence type="ECO:0000256" key="10">
    <source>
        <dbReference type="ARBA" id="ARBA00023114"/>
    </source>
</evidence>
<feature type="domain" description="Soluble ligand binding" evidence="16">
    <location>
        <begin position="191"/>
        <end position="236"/>
    </location>
</feature>
<dbReference type="EMBL" id="FUKJ01000134">
    <property type="protein sequence ID" value="SJM91347.1"/>
    <property type="molecule type" value="Genomic_DNA"/>
</dbReference>
<dbReference type="InterPro" id="IPR049712">
    <property type="entry name" value="Poly_export"/>
</dbReference>
<keyword evidence="5" id="KW-0762">Sugar transport</keyword>
<organism evidence="18 19">
    <name type="scientific">Crenothrix polyspora</name>
    <dbReference type="NCBI Taxonomy" id="360316"/>
    <lineage>
        <taxon>Bacteria</taxon>
        <taxon>Pseudomonadati</taxon>
        <taxon>Pseudomonadota</taxon>
        <taxon>Gammaproteobacteria</taxon>
        <taxon>Methylococcales</taxon>
        <taxon>Crenotrichaceae</taxon>
        <taxon>Crenothrix</taxon>
    </lineage>
</organism>
<dbReference type="Gene3D" id="3.10.560.10">
    <property type="entry name" value="Outer membrane lipoprotein wza domain like"/>
    <property type="match status" value="2"/>
</dbReference>
<dbReference type="PANTHER" id="PTHR33619">
    <property type="entry name" value="POLYSACCHARIDE EXPORT PROTEIN GFCE-RELATED"/>
    <property type="match status" value="1"/>
</dbReference>
<keyword evidence="7" id="KW-0732">Signal</keyword>
<dbReference type="AlphaFoldDB" id="A0A1R4H591"/>
<evidence type="ECO:0000259" key="15">
    <source>
        <dbReference type="Pfam" id="PF02563"/>
    </source>
</evidence>
<keyword evidence="8" id="KW-0625">Polysaccharide transport</keyword>
<dbReference type="GO" id="GO:0015159">
    <property type="term" value="F:polysaccharide transmembrane transporter activity"/>
    <property type="evidence" value="ECO:0007669"/>
    <property type="project" value="InterPro"/>
</dbReference>
<protein>
    <submittedName>
        <fullName evidence="18">Polysaccharide export protein</fullName>
    </submittedName>
</protein>
<evidence type="ECO:0000256" key="4">
    <source>
        <dbReference type="ARBA" id="ARBA00022452"/>
    </source>
</evidence>
<dbReference type="RefSeq" id="WP_087146501.1">
    <property type="nucleotide sequence ID" value="NZ_FUKJ01000134.1"/>
</dbReference>
<dbReference type="NCBIfam" id="TIGR03028">
    <property type="entry name" value="EpsE"/>
    <property type="match status" value="1"/>
</dbReference>
<keyword evidence="6" id="KW-0812">Transmembrane</keyword>
<keyword evidence="14" id="KW-0449">Lipoprotein</keyword>
<dbReference type="GO" id="GO:0009279">
    <property type="term" value="C:cell outer membrane"/>
    <property type="evidence" value="ECO:0007669"/>
    <property type="project" value="UniProtKB-SubCell"/>
</dbReference>
<evidence type="ECO:0000256" key="1">
    <source>
        <dbReference type="ARBA" id="ARBA00004571"/>
    </source>
</evidence>
<reference evidence="19" key="1">
    <citation type="submission" date="2017-02" db="EMBL/GenBank/DDBJ databases">
        <authorList>
            <person name="Daims H."/>
        </authorList>
    </citation>
    <scope>NUCLEOTIDE SEQUENCE [LARGE SCALE GENOMIC DNA]</scope>
</reference>
<dbReference type="GO" id="GO:0046930">
    <property type="term" value="C:pore complex"/>
    <property type="evidence" value="ECO:0007669"/>
    <property type="project" value="UniProtKB-KW"/>
</dbReference>
<evidence type="ECO:0000256" key="11">
    <source>
        <dbReference type="ARBA" id="ARBA00023136"/>
    </source>
</evidence>
<keyword evidence="12" id="KW-0564">Palmitate</keyword>
<dbReference type="InterPro" id="IPR017478">
    <property type="entry name" value="Polysacc_export_EpsE"/>
</dbReference>
<keyword evidence="4" id="KW-1134">Transmembrane beta strand</keyword>
<gene>
    <name evidence="18" type="ORF">CRENPOLYSF2_2190003</name>
</gene>
<name>A0A1R4H591_9GAMM</name>
<dbReference type="PANTHER" id="PTHR33619:SF3">
    <property type="entry name" value="POLYSACCHARIDE EXPORT PROTEIN GFCE-RELATED"/>
    <property type="match status" value="1"/>
</dbReference>
<evidence type="ECO:0000313" key="19">
    <source>
        <dbReference type="Proteomes" id="UP000195442"/>
    </source>
</evidence>
<evidence type="ECO:0000256" key="12">
    <source>
        <dbReference type="ARBA" id="ARBA00023139"/>
    </source>
</evidence>
<evidence type="ECO:0000256" key="5">
    <source>
        <dbReference type="ARBA" id="ARBA00022597"/>
    </source>
</evidence>
<accession>A0A1R4H591</accession>
<dbReference type="Pfam" id="PF10531">
    <property type="entry name" value="SLBB"/>
    <property type="match status" value="1"/>
</dbReference>
<feature type="domain" description="Polysaccharide export protein N-terminal" evidence="15">
    <location>
        <begin position="27"/>
        <end position="101"/>
    </location>
</feature>
<keyword evidence="11" id="KW-0472">Membrane</keyword>
<evidence type="ECO:0000259" key="16">
    <source>
        <dbReference type="Pfam" id="PF10531"/>
    </source>
</evidence>
<keyword evidence="13" id="KW-0998">Cell outer membrane</keyword>
<dbReference type="Pfam" id="PF02563">
    <property type="entry name" value="Poly_export"/>
    <property type="match status" value="1"/>
</dbReference>
<dbReference type="GO" id="GO:0015288">
    <property type="term" value="F:porin activity"/>
    <property type="evidence" value="ECO:0007669"/>
    <property type="project" value="UniProtKB-KW"/>
</dbReference>
<evidence type="ECO:0000256" key="13">
    <source>
        <dbReference type="ARBA" id="ARBA00023237"/>
    </source>
</evidence>
<keyword evidence="9" id="KW-0406">Ion transport</keyword>
<evidence type="ECO:0000256" key="3">
    <source>
        <dbReference type="ARBA" id="ARBA00022448"/>
    </source>
</evidence>
<dbReference type="OrthoDB" id="9808421at2"/>
<proteinExistence type="inferred from homology"/>
<dbReference type="Proteomes" id="UP000195442">
    <property type="component" value="Unassembled WGS sequence"/>
</dbReference>
<dbReference type="InterPro" id="IPR054765">
    <property type="entry name" value="SLBB_dom"/>
</dbReference>
<comment type="similarity">
    <text evidence="2">Belongs to the BexD/CtrA/VexA family.</text>
</comment>
<dbReference type="InterPro" id="IPR019554">
    <property type="entry name" value="Soluble_ligand-bd"/>
</dbReference>
<evidence type="ECO:0000256" key="9">
    <source>
        <dbReference type="ARBA" id="ARBA00023065"/>
    </source>
</evidence>
<comment type="subcellular location">
    <subcellularLocation>
        <location evidence="1">Cell outer membrane</location>
        <topology evidence="1">Multi-pass membrane protein</topology>
    </subcellularLocation>
</comment>
<keyword evidence="10" id="KW-0626">Porin</keyword>
<dbReference type="Pfam" id="PF22461">
    <property type="entry name" value="SLBB_2"/>
    <property type="match status" value="1"/>
</dbReference>
<evidence type="ECO:0000259" key="17">
    <source>
        <dbReference type="Pfam" id="PF22461"/>
    </source>
</evidence>
<evidence type="ECO:0000256" key="2">
    <source>
        <dbReference type="ARBA" id="ARBA00009450"/>
    </source>
</evidence>
<dbReference type="InterPro" id="IPR003715">
    <property type="entry name" value="Poly_export_N"/>
</dbReference>
<evidence type="ECO:0000256" key="14">
    <source>
        <dbReference type="ARBA" id="ARBA00023288"/>
    </source>
</evidence>
<evidence type="ECO:0000256" key="6">
    <source>
        <dbReference type="ARBA" id="ARBA00022692"/>
    </source>
</evidence>
<keyword evidence="3" id="KW-0813">Transport</keyword>
<feature type="domain" description="SLBB" evidence="17">
    <location>
        <begin position="106"/>
        <end position="186"/>
    </location>
</feature>